<comment type="caution">
    <text evidence="2">The sequence shown here is derived from an EMBL/GenBank/DDBJ whole genome shotgun (WGS) entry which is preliminary data.</text>
</comment>
<keyword evidence="1" id="KW-0472">Membrane</keyword>
<accession>A0ABQ4SNA5</accession>
<evidence type="ECO:0008006" key="4">
    <source>
        <dbReference type="Google" id="ProtNLM"/>
    </source>
</evidence>
<reference evidence="2" key="1">
    <citation type="journal article" date="2021" name="Front. Microbiol.">
        <title>Comprehensive Comparative Genomics and Phenotyping of Methylobacterium Species.</title>
        <authorList>
            <person name="Alessa O."/>
            <person name="Ogura Y."/>
            <person name="Fujitani Y."/>
            <person name="Takami H."/>
            <person name="Hayashi T."/>
            <person name="Sahin N."/>
            <person name="Tani A."/>
        </authorList>
    </citation>
    <scope>NUCLEOTIDE SEQUENCE</scope>
    <source>
        <strain evidence="2">DSM 17168</strain>
    </source>
</reference>
<proteinExistence type="predicted"/>
<keyword evidence="3" id="KW-1185">Reference proteome</keyword>
<dbReference type="Proteomes" id="UP001055153">
    <property type="component" value="Unassembled WGS sequence"/>
</dbReference>
<evidence type="ECO:0000313" key="3">
    <source>
        <dbReference type="Proteomes" id="UP001055153"/>
    </source>
</evidence>
<evidence type="ECO:0000313" key="2">
    <source>
        <dbReference type="EMBL" id="GJE03171.1"/>
    </source>
</evidence>
<feature type="transmembrane region" description="Helical" evidence="1">
    <location>
        <begin position="68"/>
        <end position="86"/>
    </location>
</feature>
<dbReference type="RefSeq" id="WP_238240567.1">
    <property type="nucleotide sequence ID" value="NZ_BPQQ01000069.1"/>
</dbReference>
<sequence length="124" mass="12996">MSRSVLMLRKAALAAGGLCLLALVWLSWIPKDWEVRTSLAGQIEHVLAYAGTAAILAVGLPRPSASRLFAALVTLAGLLEIGQRWVPGRTAQVVDFAASSLGAGLGTLAGLLALRALLRHDRTS</sequence>
<name>A0ABQ4SNA5_9HYPH</name>
<keyword evidence="1" id="KW-1133">Transmembrane helix</keyword>
<feature type="transmembrane region" description="Helical" evidence="1">
    <location>
        <begin position="42"/>
        <end position="61"/>
    </location>
</feature>
<gene>
    <name evidence="2" type="ORF">GMJLKIPL_5122</name>
</gene>
<feature type="transmembrane region" description="Helical" evidence="1">
    <location>
        <begin position="98"/>
        <end position="118"/>
    </location>
</feature>
<reference evidence="2" key="2">
    <citation type="submission" date="2021-08" db="EMBL/GenBank/DDBJ databases">
        <authorList>
            <person name="Tani A."/>
            <person name="Ola A."/>
            <person name="Ogura Y."/>
            <person name="Katsura K."/>
            <person name="Hayashi T."/>
        </authorList>
    </citation>
    <scope>NUCLEOTIDE SEQUENCE</scope>
    <source>
        <strain evidence="2">DSM 17168</strain>
    </source>
</reference>
<organism evidence="2 3">
    <name type="scientific">Methylobacterium isbiliense</name>
    <dbReference type="NCBI Taxonomy" id="315478"/>
    <lineage>
        <taxon>Bacteria</taxon>
        <taxon>Pseudomonadati</taxon>
        <taxon>Pseudomonadota</taxon>
        <taxon>Alphaproteobacteria</taxon>
        <taxon>Hyphomicrobiales</taxon>
        <taxon>Methylobacteriaceae</taxon>
        <taxon>Methylobacterium</taxon>
    </lineage>
</organism>
<dbReference type="EMBL" id="BPQQ01000069">
    <property type="protein sequence ID" value="GJE03171.1"/>
    <property type="molecule type" value="Genomic_DNA"/>
</dbReference>
<protein>
    <recommendedName>
        <fullName evidence="4">VanZ-like domain-containing protein</fullName>
    </recommendedName>
</protein>
<evidence type="ECO:0000256" key="1">
    <source>
        <dbReference type="SAM" id="Phobius"/>
    </source>
</evidence>
<keyword evidence="1" id="KW-0812">Transmembrane</keyword>